<gene>
    <name evidence="1" type="ORF">SAMN05444362_102345</name>
</gene>
<dbReference type="STRING" id="1346286.SAMN05444362_102345"/>
<dbReference type="OrthoDB" id="8849052at2"/>
<dbReference type="AlphaFoldDB" id="A0A1M4WXV6"/>
<evidence type="ECO:0000313" key="1">
    <source>
        <dbReference type="EMBL" id="SHE85893.1"/>
    </source>
</evidence>
<dbReference type="RefSeq" id="WP_062176103.1">
    <property type="nucleotide sequence ID" value="NZ_BBXL01000002.1"/>
</dbReference>
<dbReference type="EMBL" id="FQUC01000002">
    <property type="protein sequence ID" value="SHE85893.1"/>
    <property type="molecule type" value="Genomic_DNA"/>
</dbReference>
<organism evidence="1 2">
    <name type="scientific">Dysgonomonas macrotermitis</name>
    <dbReference type="NCBI Taxonomy" id="1346286"/>
    <lineage>
        <taxon>Bacteria</taxon>
        <taxon>Pseudomonadati</taxon>
        <taxon>Bacteroidota</taxon>
        <taxon>Bacteroidia</taxon>
        <taxon>Bacteroidales</taxon>
        <taxon>Dysgonomonadaceae</taxon>
        <taxon>Dysgonomonas</taxon>
    </lineage>
</organism>
<proteinExistence type="predicted"/>
<dbReference type="Proteomes" id="UP000184480">
    <property type="component" value="Unassembled WGS sequence"/>
</dbReference>
<name>A0A1M4WXV6_9BACT</name>
<sequence>MNKGILAFLIAGVLAVISFLVWKLLIAKKTSDVVTPSVPVPVNNPISSQSVNNIGGYVNVSPESTLDSDSVHTSSVLHNDSKGFSASYQETLTFDKTALSQRSNNPGALFWDGSTNWQGMNKSKTKSGAIMYFDNFDYGVRAQLMTLKNYFKKHGLNTLLGITTRYAPYGHESNDPAAYARTLASYLGIDVDTKFDLDVNRNMLAALGYFIHRVEAGYFWIPRSKYLEWAPKV</sequence>
<accession>A0A1M4WXV6</accession>
<protein>
    <submittedName>
        <fullName evidence="1">Uncharacterized protein</fullName>
    </submittedName>
</protein>
<evidence type="ECO:0000313" key="2">
    <source>
        <dbReference type="Proteomes" id="UP000184480"/>
    </source>
</evidence>
<reference evidence="2" key="1">
    <citation type="submission" date="2016-11" db="EMBL/GenBank/DDBJ databases">
        <authorList>
            <person name="Varghese N."/>
            <person name="Submissions S."/>
        </authorList>
    </citation>
    <scope>NUCLEOTIDE SEQUENCE [LARGE SCALE GENOMIC DNA]</scope>
    <source>
        <strain evidence="2">DSM 27370</strain>
    </source>
</reference>
<keyword evidence="2" id="KW-1185">Reference proteome</keyword>